<evidence type="ECO:0000313" key="2">
    <source>
        <dbReference type="EMBL" id="OGN29036.1"/>
    </source>
</evidence>
<protein>
    <submittedName>
        <fullName evidence="2">Uncharacterized protein</fullName>
    </submittedName>
</protein>
<accession>A0A1F8GWL4</accession>
<evidence type="ECO:0000256" key="1">
    <source>
        <dbReference type="SAM" id="Phobius"/>
    </source>
</evidence>
<comment type="caution">
    <text evidence="2">The sequence shown here is derived from an EMBL/GenBank/DDBJ whole genome shotgun (WGS) entry which is preliminary data.</text>
</comment>
<name>A0A1F8GWL4_9BACT</name>
<sequence>MAVKAAVTGEDIIWNCLGLLFGIWVIAYIVAMEGVRRERNEAGRYYVQLDAKPEVQANRQLLKNLREFDILEFKEGMACIVTEVTSRGEERKPSIVALQCGNSPGDRWEGGGMYDRHAFEFGMTQLARFMKRIVTPENPDYVLLAQKIRDTSAHGKSPAPRYRPKNE</sequence>
<dbReference type="Proteomes" id="UP000179047">
    <property type="component" value="Unassembled WGS sequence"/>
</dbReference>
<organism evidence="2 3">
    <name type="scientific">Candidatus Yanofskybacteria bacterium RIFCSPLOWO2_01_FULL_49_25</name>
    <dbReference type="NCBI Taxonomy" id="1802701"/>
    <lineage>
        <taxon>Bacteria</taxon>
        <taxon>Candidatus Yanofskyibacteriota</taxon>
    </lineage>
</organism>
<keyword evidence="1" id="KW-1133">Transmembrane helix</keyword>
<feature type="transmembrane region" description="Helical" evidence="1">
    <location>
        <begin position="12"/>
        <end position="31"/>
    </location>
</feature>
<keyword evidence="1" id="KW-0472">Membrane</keyword>
<proteinExistence type="predicted"/>
<evidence type="ECO:0000313" key="3">
    <source>
        <dbReference type="Proteomes" id="UP000179047"/>
    </source>
</evidence>
<dbReference type="EMBL" id="MGKP01000010">
    <property type="protein sequence ID" value="OGN29036.1"/>
    <property type="molecule type" value="Genomic_DNA"/>
</dbReference>
<gene>
    <name evidence="2" type="ORF">A3A33_00050</name>
</gene>
<dbReference type="AlphaFoldDB" id="A0A1F8GWL4"/>
<dbReference type="STRING" id="1802701.A3A33_00050"/>
<keyword evidence="1" id="KW-0812">Transmembrane</keyword>
<reference evidence="2 3" key="1">
    <citation type="journal article" date="2016" name="Nat. Commun.">
        <title>Thousands of microbial genomes shed light on interconnected biogeochemical processes in an aquifer system.</title>
        <authorList>
            <person name="Anantharaman K."/>
            <person name="Brown C.T."/>
            <person name="Hug L.A."/>
            <person name="Sharon I."/>
            <person name="Castelle C.J."/>
            <person name="Probst A.J."/>
            <person name="Thomas B.C."/>
            <person name="Singh A."/>
            <person name="Wilkins M.J."/>
            <person name="Karaoz U."/>
            <person name="Brodie E.L."/>
            <person name="Williams K.H."/>
            <person name="Hubbard S.S."/>
            <person name="Banfield J.F."/>
        </authorList>
    </citation>
    <scope>NUCLEOTIDE SEQUENCE [LARGE SCALE GENOMIC DNA]</scope>
</reference>